<proteinExistence type="predicted"/>
<evidence type="ECO:0000313" key="3">
    <source>
        <dbReference type="Proteomes" id="UP000516280"/>
    </source>
</evidence>
<feature type="transmembrane region" description="Helical" evidence="1">
    <location>
        <begin position="129"/>
        <end position="149"/>
    </location>
</feature>
<keyword evidence="1" id="KW-0812">Transmembrane</keyword>
<reference evidence="2 3" key="1">
    <citation type="submission" date="2016-09" db="EMBL/GenBank/DDBJ databases">
        <title>Lactic acid bacteria from MAP meat Genome sequencing and assembly.</title>
        <authorList>
            <person name="Behr J."/>
            <person name="Hilgarth M."/>
            <person name="Vogel R.F."/>
        </authorList>
    </citation>
    <scope>NUCLEOTIDE SEQUENCE [LARGE SCALE GENOMIC DNA]</scope>
    <source>
        <strain evidence="2 3">TMW21615</strain>
    </source>
</reference>
<dbReference type="KEGG" id="lpaa:BHS01_00170"/>
<organism evidence="2 3">
    <name type="scientific">Pseudolactococcus paracarnosus</name>
    <dbReference type="NCBI Taxonomy" id="2749962"/>
    <lineage>
        <taxon>Bacteria</taxon>
        <taxon>Bacillati</taxon>
        <taxon>Bacillota</taxon>
        <taxon>Bacilli</taxon>
        <taxon>Lactobacillales</taxon>
        <taxon>Streptococcaceae</taxon>
        <taxon>Pseudolactococcus</taxon>
    </lineage>
</organism>
<sequence>MDQMIGAINLLLMKKILLDKQNMIQTFVRIPFSLIFPILFLARFLKLGQNNIMISVIIWVCCTTVMFDSYFISDYELKNNYVTYIKLTGNSYYKFRIISNGLLFAMHAILYTILIEVLMLLKVVTVNQLSVISLLLLIFSVFISVNFINSLQIRFKEKQIFNIFNSLIDILFIVSGVMFPIHFLGKSAIIFYLIPTAFPFSLLNGEVTYSWLEPILFIASVSLIIYMTNKNFKVGEK</sequence>
<dbReference type="AlphaFoldDB" id="A0A7L4WCW2"/>
<feature type="transmembrane region" description="Helical" evidence="1">
    <location>
        <begin position="23"/>
        <end position="45"/>
    </location>
</feature>
<dbReference type="RefSeq" id="WP_109835458.1">
    <property type="nucleotide sequence ID" value="NZ_CP017195.1"/>
</dbReference>
<keyword evidence="1" id="KW-0472">Membrane</keyword>
<name>A0A7L4WCW2_9LACT</name>
<feature type="transmembrane region" description="Helical" evidence="1">
    <location>
        <begin position="170"/>
        <end position="194"/>
    </location>
</feature>
<feature type="transmembrane region" description="Helical" evidence="1">
    <location>
        <begin position="209"/>
        <end position="228"/>
    </location>
</feature>
<evidence type="ECO:0000313" key="2">
    <source>
        <dbReference type="EMBL" id="QDJ27085.1"/>
    </source>
</evidence>
<dbReference type="Proteomes" id="UP000516280">
    <property type="component" value="Chromosome"/>
</dbReference>
<feature type="transmembrane region" description="Helical" evidence="1">
    <location>
        <begin position="51"/>
        <end position="71"/>
    </location>
</feature>
<dbReference type="EMBL" id="CP017195">
    <property type="protein sequence ID" value="QDJ27085.1"/>
    <property type="molecule type" value="Genomic_DNA"/>
</dbReference>
<protein>
    <submittedName>
        <fullName evidence="2">Uncharacterized protein</fullName>
    </submittedName>
</protein>
<keyword evidence="1" id="KW-1133">Transmembrane helix</keyword>
<feature type="transmembrane region" description="Helical" evidence="1">
    <location>
        <begin position="102"/>
        <end position="123"/>
    </location>
</feature>
<gene>
    <name evidence="2" type="ORF">BHS01_00170</name>
</gene>
<evidence type="ECO:0000256" key="1">
    <source>
        <dbReference type="SAM" id="Phobius"/>
    </source>
</evidence>
<accession>A0A7L4WCW2</accession>